<comment type="caution">
    <text evidence="5">The sequence shown here is derived from an EMBL/GenBank/DDBJ whole genome shotgun (WGS) entry which is preliminary data.</text>
</comment>
<evidence type="ECO:0000256" key="1">
    <source>
        <dbReference type="ARBA" id="ARBA00010928"/>
    </source>
</evidence>
<dbReference type="Pfam" id="PF02894">
    <property type="entry name" value="GFO_IDH_MocA_C"/>
    <property type="match status" value="1"/>
</dbReference>
<accession>A0A8J3EQV6</accession>
<feature type="domain" description="Gfo/Idh/MocA-like oxidoreductase N-terminal" evidence="3">
    <location>
        <begin position="6"/>
        <end position="129"/>
    </location>
</feature>
<dbReference type="SUPFAM" id="SSF55347">
    <property type="entry name" value="Glyceraldehyde-3-phosphate dehydrogenase-like, C-terminal domain"/>
    <property type="match status" value="1"/>
</dbReference>
<sequence>MNQPLGVGIVGSGFIGNFHVQSWVGVRGADIVAVQSRNEATAKQLAERCRQLGVGDPTTTDDLVELVRDPRVQAIWVTAPNHVRVEMIERICEEVASGRAELVGIAIEKPLARTLAEARRVVDAIEGAGILGGYLENQVFAPGLTRSKEIVWTRGAALAGSPYLARASEEHAGPHRSWFWNGTEQGGGVLSDMMCHSVEAGRFLLTPPGEDANTWLTPISVSASIAGLKWTRPAYADRLAAEYDQQVDYRNHPSEDYAHAVVHLENGDGELVVIEATTSWSYVGAGLRLSFELLGPEYSMQVNTLDTPAKLFLSRELQGEQGEDLVEKQNAEQGLMPLLEDEAVTYGYTDENRHMVTSFRAGTTPRENVRDGLVITELMMAAYLSAESGETIELDGVDLSDFVPQVAQGTWDPRTAGRRRR</sequence>
<dbReference type="AlphaFoldDB" id="A0A8J3EQV6"/>
<dbReference type="InterPro" id="IPR004104">
    <property type="entry name" value="Gfo/Idh/MocA-like_OxRdtase_C"/>
</dbReference>
<dbReference type="GO" id="GO:0016491">
    <property type="term" value="F:oxidoreductase activity"/>
    <property type="evidence" value="ECO:0007669"/>
    <property type="project" value="UniProtKB-KW"/>
</dbReference>
<dbReference type="InterPro" id="IPR000683">
    <property type="entry name" value="Gfo/Idh/MocA-like_OxRdtase_N"/>
</dbReference>
<comment type="similarity">
    <text evidence="1">Belongs to the Gfo/Idh/MocA family.</text>
</comment>
<dbReference type="Gene3D" id="3.40.50.720">
    <property type="entry name" value="NAD(P)-binding Rossmann-like Domain"/>
    <property type="match status" value="1"/>
</dbReference>
<organism evidence="5 6">
    <name type="scientific">Egicoccus halophilus</name>
    <dbReference type="NCBI Taxonomy" id="1670830"/>
    <lineage>
        <taxon>Bacteria</taxon>
        <taxon>Bacillati</taxon>
        <taxon>Actinomycetota</taxon>
        <taxon>Nitriliruptoria</taxon>
        <taxon>Egicoccales</taxon>
        <taxon>Egicoccaceae</taxon>
        <taxon>Egicoccus</taxon>
    </lineage>
</organism>
<name>A0A8J3EQV6_9ACTN</name>
<evidence type="ECO:0000313" key="5">
    <source>
        <dbReference type="EMBL" id="GGI03473.1"/>
    </source>
</evidence>
<dbReference type="InterPro" id="IPR036291">
    <property type="entry name" value="NAD(P)-bd_dom_sf"/>
</dbReference>
<dbReference type="GO" id="GO:0000166">
    <property type="term" value="F:nucleotide binding"/>
    <property type="evidence" value="ECO:0007669"/>
    <property type="project" value="InterPro"/>
</dbReference>
<keyword evidence="2" id="KW-0560">Oxidoreductase</keyword>
<proteinExistence type="inferred from homology"/>
<reference evidence="5" key="2">
    <citation type="submission" date="2020-09" db="EMBL/GenBank/DDBJ databases">
        <authorList>
            <person name="Sun Q."/>
            <person name="Zhou Y."/>
        </authorList>
    </citation>
    <scope>NUCLEOTIDE SEQUENCE</scope>
    <source>
        <strain evidence="5">CGMCC 1.14988</strain>
    </source>
</reference>
<evidence type="ECO:0000259" key="4">
    <source>
        <dbReference type="Pfam" id="PF02894"/>
    </source>
</evidence>
<gene>
    <name evidence="5" type="ORF">GCM10011354_04210</name>
</gene>
<dbReference type="PANTHER" id="PTHR43818:SF11">
    <property type="entry name" value="BCDNA.GH03377"/>
    <property type="match status" value="1"/>
</dbReference>
<reference evidence="5" key="1">
    <citation type="journal article" date="2014" name="Int. J. Syst. Evol. Microbiol.">
        <title>Complete genome sequence of Corynebacterium casei LMG S-19264T (=DSM 44701T), isolated from a smear-ripened cheese.</title>
        <authorList>
            <consortium name="US DOE Joint Genome Institute (JGI-PGF)"/>
            <person name="Walter F."/>
            <person name="Albersmeier A."/>
            <person name="Kalinowski J."/>
            <person name="Ruckert C."/>
        </authorList>
    </citation>
    <scope>NUCLEOTIDE SEQUENCE</scope>
    <source>
        <strain evidence="5">CGMCC 1.14988</strain>
    </source>
</reference>
<dbReference type="Gene3D" id="3.30.360.10">
    <property type="entry name" value="Dihydrodipicolinate Reductase, domain 2"/>
    <property type="match status" value="1"/>
</dbReference>
<dbReference type="RefSeq" id="WP_205745406.1">
    <property type="nucleotide sequence ID" value="NZ_BMHA01000001.1"/>
</dbReference>
<dbReference type="Proteomes" id="UP000650511">
    <property type="component" value="Unassembled WGS sequence"/>
</dbReference>
<evidence type="ECO:0000259" key="3">
    <source>
        <dbReference type="Pfam" id="PF01408"/>
    </source>
</evidence>
<evidence type="ECO:0000313" key="6">
    <source>
        <dbReference type="Proteomes" id="UP000650511"/>
    </source>
</evidence>
<dbReference type="InterPro" id="IPR050463">
    <property type="entry name" value="Gfo/Idh/MocA_oxidrdct_glycsds"/>
</dbReference>
<dbReference type="PANTHER" id="PTHR43818">
    <property type="entry name" value="BCDNA.GH03377"/>
    <property type="match status" value="1"/>
</dbReference>
<dbReference type="EMBL" id="BMHA01000001">
    <property type="protein sequence ID" value="GGI03473.1"/>
    <property type="molecule type" value="Genomic_DNA"/>
</dbReference>
<dbReference type="Pfam" id="PF01408">
    <property type="entry name" value="GFO_IDH_MocA"/>
    <property type="match status" value="1"/>
</dbReference>
<keyword evidence="6" id="KW-1185">Reference proteome</keyword>
<dbReference type="SUPFAM" id="SSF51735">
    <property type="entry name" value="NAD(P)-binding Rossmann-fold domains"/>
    <property type="match status" value="1"/>
</dbReference>
<protein>
    <submittedName>
        <fullName evidence="5">Dehydrogenase</fullName>
    </submittedName>
</protein>
<feature type="domain" description="Gfo/Idh/MocA-like oxidoreductase C-terminal" evidence="4">
    <location>
        <begin position="174"/>
        <end position="394"/>
    </location>
</feature>
<evidence type="ECO:0000256" key="2">
    <source>
        <dbReference type="ARBA" id="ARBA00023002"/>
    </source>
</evidence>